<dbReference type="EMBL" id="JACIDJ010000003">
    <property type="protein sequence ID" value="MBB3898783.1"/>
    <property type="molecule type" value="Genomic_DNA"/>
</dbReference>
<dbReference type="Proteomes" id="UP000553193">
    <property type="component" value="Unassembled WGS sequence"/>
</dbReference>
<comment type="caution">
    <text evidence="1">The sequence shown here is derived from an EMBL/GenBank/DDBJ whole genome shotgun (WGS) entry which is preliminary data.</text>
</comment>
<dbReference type="RefSeq" id="WP_184383918.1">
    <property type="nucleotide sequence ID" value="NZ_JACIDJ010000003.1"/>
</dbReference>
<dbReference type="SUPFAM" id="SSF69754">
    <property type="entry name" value="Ribosome binding protein Y (YfiA homologue)"/>
    <property type="match status" value="1"/>
</dbReference>
<evidence type="ECO:0000313" key="1">
    <source>
        <dbReference type="EMBL" id="MBB3898783.1"/>
    </source>
</evidence>
<dbReference type="AlphaFoldDB" id="A0A840AE69"/>
<dbReference type="Gene3D" id="3.30.160.100">
    <property type="entry name" value="Ribosome hibernation promotion factor-like"/>
    <property type="match status" value="1"/>
</dbReference>
<keyword evidence="2" id="KW-1185">Reference proteome</keyword>
<reference evidence="1 2" key="1">
    <citation type="submission" date="2020-08" db="EMBL/GenBank/DDBJ databases">
        <title>Genomic Encyclopedia of Type Strains, Phase IV (KMG-IV): sequencing the most valuable type-strain genomes for metagenomic binning, comparative biology and taxonomic classification.</title>
        <authorList>
            <person name="Goeker M."/>
        </authorList>
    </citation>
    <scope>NUCLEOTIDE SEQUENCE [LARGE SCALE GENOMIC DNA]</scope>
    <source>
        <strain evidence="1 2">DSM 19979</strain>
    </source>
</reference>
<evidence type="ECO:0008006" key="3">
    <source>
        <dbReference type="Google" id="ProtNLM"/>
    </source>
</evidence>
<organism evidence="1 2">
    <name type="scientific">Roseococcus suduntuyensis</name>
    <dbReference type="NCBI Taxonomy" id="455361"/>
    <lineage>
        <taxon>Bacteria</taxon>
        <taxon>Pseudomonadati</taxon>
        <taxon>Pseudomonadota</taxon>
        <taxon>Alphaproteobacteria</taxon>
        <taxon>Acetobacterales</taxon>
        <taxon>Roseomonadaceae</taxon>
        <taxon>Roseococcus</taxon>
    </lineage>
</organism>
<protein>
    <recommendedName>
        <fullName evidence="3">Sigma 54 modulation protein / S30EA ribosomal protein</fullName>
    </recommendedName>
</protein>
<sequence length="116" mass="12775">MQIQVNTDDNISGRETLVARVQEDVEQGLARFAQQVTRIEVHLSDENAAKPGDSDKRCLMEARPSGQKPVAVTHMAATLPEAWAGAIKKLRALLDTQLGKLNEKKGAESIRDNDLR</sequence>
<gene>
    <name evidence="1" type="ORF">GGQ83_002226</name>
</gene>
<dbReference type="InterPro" id="IPR036567">
    <property type="entry name" value="RHF-like"/>
</dbReference>
<dbReference type="Pfam" id="PF02482">
    <property type="entry name" value="Ribosomal_S30AE"/>
    <property type="match status" value="1"/>
</dbReference>
<name>A0A840AE69_9PROT</name>
<evidence type="ECO:0000313" key="2">
    <source>
        <dbReference type="Proteomes" id="UP000553193"/>
    </source>
</evidence>
<proteinExistence type="predicted"/>
<accession>A0A840AE69</accession>
<dbReference type="InterPro" id="IPR003489">
    <property type="entry name" value="RHF/RaiA"/>
</dbReference>